<accession>A0A9P4NC08</accession>
<protein>
    <submittedName>
        <fullName evidence="4">Uncharacterized protein</fullName>
    </submittedName>
</protein>
<evidence type="ECO:0000313" key="5">
    <source>
        <dbReference type="Proteomes" id="UP000800093"/>
    </source>
</evidence>
<keyword evidence="3" id="KW-0732">Signal</keyword>
<evidence type="ECO:0000256" key="3">
    <source>
        <dbReference type="SAM" id="SignalP"/>
    </source>
</evidence>
<comment type="caution">
    <text evidence="4">The sequence shown here is derived from an EMBL/GenBank/DDBJ whole genome shotgun (WGS) entry which is preliminary data.</text>
</comment>
<feature type="chain" id="PRO_5040447645" evidence="3">
    <location>
        <begin position="20"/>
        <end position="353"/>
    </location>
</feature>
<gene>
    <name evidence="4" type="ORF">CC78DRAFT_573704</name>
</gene>
<dbReference type="AlphaFoldDB" id="A0A9P4NC08"/>
<sequence>MLSAVLAVSLIYSGSLTTAQTTDYYFSYQDPESDPVGYIPNYEICGNSCSDCADGAVQCLARNYTDLCYEPDIETCCQDVYGTACLKGFYCAYNPDNVAYCCQEDRSLDDCANLFNEDLSDSEISEHEPSTVYVTRVMTATVKPTELANFATNSRVVQEADRTPPPKLPGVTASNKKAPDEGLSTGAKAGIAIGVIFSVSLIAGAAALFIIHRRRKKSYNPVGDFPEHVPMFGHSKPPSVSHGAPGSYEPTQYVAQPRDEKLSLATPTLPTSSVGPNFDHSTVTSRSVPPQPSLTPTYYQDIASSASRSVSPQQSVLSPFPPPGSGPQFAHIAPAELPSHDERIFELPEEGRK</sequence>
<evidence type="ECO:0000256" key="1">
    <source>
        <dbReference type="SAM" id="MobiDB-lite"/>
    </source>
</evidence>
<reference evidence="5" key="1">
    <citation type="journal article" date="2020" name="Stud. Mycol.">
        <title>101 Dothideomycetes genomes: A test case for predicting lifestyles and emergence of pathogens.</title>
        <authorList>
            <person name="Haridas S."/>
            <person name="Albert R."/>
            <person name="Binder M."/>
            <person name="Bloem J."/>
            <person name="LaButti K."/>
            <person name="Salamov A."/>
            <person name="Andreopoulos B."/>
            <person name="Baker S."/>
            <person name="Barry K."/>
            <person name="Bills G."/>
            <person name="Bluhm B."/>
            <person name="Cannon C."/>
            <person name="Castanera R."/>
            <person name="Culley D."/>
            <person name="Daum C."/>
            <person name="Ezra D."/>
            <person name="Gonzalez J."/>
            <person name="Henrissat B."/>
            <person name="Kuo A."/>
            <person name="Liang C."/>
            <person name="Lipzen A."/>
            <person name="Lutzoni F."/>
            <person name="Magnuson J."/>
            <person name="Mondo S."/>
            <person name="Nolan M."/>
            <person name="Ohm R."/>
            <person name="Pangilinan J."/>
            <person name="Park H.-J."/>
            <person name="Ramirez L."/>
            <person name="Alfaro M."/>
            <person name="Sun H."/>
            <person name="Tritt A."/>
            <person name="Yoshinaga Y."/>
            <person name="Zwiers L.-H."/>
            <person name="Turgeon B."/>
            <person name="Goodwin S."/>
            <person name="Spatafora J."/>
            <person name="Crous P."/>
            <person name="Grigoriev I."/>
        </authorList>
    </citation>
    <scope>NUCLEOTIDE SEQUENCE [LARGE SCALE GENOMIC DNA]</scope>
    <source>
        <strain evidence="5">CBS 304.66</strain>
    </source>
</reference>
<feature type="signal peptide" evidence="3">
    <location>
        <begin position="1"/>
        <end position="19"/>
    </location>
</feature>
<keyword evidence="2" id="KW-0812">Transmembrane</keyword>
<feature type="compositionally biased region" description="Basic and acidic residues" evidence="1">
    <location>
        <begin position="338"/>
        <end position="353"/>
    </location>
</feature>
<organism evidence="4 5">
    <name type="scientific">Lojkania enalia</name>
    <dbReference type="NCBI Taxonomy" id="147567"/>
    <lineage>
        <taxon>Eukaryota</taxon>
        <taxon>Fungi</taxon>
        <taxon>Dikarya</taxon>
        <taxon>Ascomycota</taxon>
        <taxon>Pezizomycotina</taxon>
        <taxon>Dothideomycetes</taxon>
        <taxon>Pleosporomycetidae</taxon>
        <taxon>Pleosporales</taxon>
        <taxon>Pleosporales incertae sedis</taxon>
        <taxon>Lojkania</taxon>
    </lineage>
</organism>
<evidence type="ECO:0000256" key="2">
    <source>
        <dbReference type="SAM" id="Phobius"/>
    </source>
</evidence>
<dbReference type="EMBL" id="ML986579">
    <property type="protein sequence ID" value="KAF2270423.1"/>
    <property type="molecule type" value="Genomic_DNA"/>
</dbReference>
<proteinExistence type="predicted"/>
<feature type="region of interest" description="Disordered" evidence="1">
    <location>
        <begin position="155"/>
        <end position="179"/>
    </location>
</feature>
<keyword evidence="2" id="KW-0472">Membrane</keyword>
<feature type="compositionally biased region" description="Polar residues" evidence="1">
    <location>
        <begin position="265"/>
        <end position="298"/>
    </location>
</feature>
<dbReference type="Proteomes" id="UP000800093">
    <property type="component" value="Unassembled WGS sequence"/>
</dbReference>
<name>A0A9P4NC08_9PLEO</name>
<feature type="compositionally biased region" description="Low complexity" evidence="1">
    <location>
        <begin position="303"/>
        <end position="318"/>
    </location>
</feature>
<dbReference type="OrthoDB" id="3800140at2759"/>
<feature type="transmembrane region" description="Helical" evidence="2">
    <location>
        <begin position="189"/>
        <end position="211"/>
    </location>
</feature>
<evidence type="ECO:0000313" key="4">
    <source>
        <dbReference type="EMBL" id="KAF2270423.1"/>
    </source>
</evidence>
<feature type="region of interest" description="Disordered" evidence="1">
    <location>
        <begin position="265"/>
        <end position="353"/>
    </location>
</feature>
<keyword evidence="2" id="KW-1133">Transmembrane helix</keyword>
<keyword evidence="5" id="KW-1185">Reference proteome</keyword>